<dbReference type="InterPro" id="IPR002104">
    <property type="entry name" value="Integrase_catalytic"/>
</dbReference>
<dbReference type="InterPro" id="IPR038488">
    <property type="entry name" value="Integrase_DNA-bd_sf"/>
</dbReference>
<dbReference type="Pfam" id="PF22022">
    <property type="entry name" value="Phage_int_M"/>
    <property type="match status" value="1"/>
</dbReference>
<dbReference type="EMBL" id="LDTD01000034">
    <property type="protein sequence ID" value="KTT71771.1"/>
    <property type="molecule type" value="Genomic_DNA"/>
</dbReference>
<dbReference type="InterPro" id="IPR013762">
    <property type="entry name" value="Integrase-like_cat_sf"/>
</dbReference>
<evidence type="ECO:0000313" key="6">
    <source>
        <dbReference type="EMBL" id="KTT71771.1"/>
    </source>
</evidence>
<dbReference type="PANTHER" id="PTHR30629">
    <property type="entry name" value="PROPHAGE INTEGRASE"/>
    <property type="match status" value="1"/>
</dbReference>
<name>A0A147I226_9SPHN</name>
<organism evidence="6 7">
    <name type="scientific">Sphingomonas sanguinis</name>
    <dbReference type="NCBI Taxonomy" id="33051"/>
    <lineage>
        <taxon>Bacteria</taxon>
        <taxon>Pseudomonadati</taxon>
        <taxon>Pseudomonadota</taxon>
        <taxon>Alphaproteobacteria</taxon>
        <taxon>Sphingomonadales</taxon>
        <taxon>Sphingomonadaceae</taxon>
        <taxon>Sphingomonas</taxon>
    </lineage>
</organism>
<dbReference type="PANTHER" id="PTHR30629:SF2">
    <property type="entry name" value="PROPHAGE INTEGRASE INTS-RELATED"/>
    <property type="match status" value="1"/>
</dbReference>
<protein>
    <submittedName>
        <fullName evidence="6">Integrase</fullName>
    </submittedName>
</protein>
<dbReference type="Gene3D" id="1.10.150.130">
    <property type="match status" value="1"/>
</dbReference>
<dbReference type="SUPFAM" id="SSF56349">
    <property type="entry name" value="DNA breaking-rejoining enzymes"/>
    <property type="match status" value="1"/>
</dbReference>
<keyword evidence="2" id="KW-0229">DNA integration</keyword>
<accession>A0A147I226</accession>
<evidence type="ECO:0000256" key="1">
    <source>
        <dbReference type="ARBA" id="ARBA00008857"/>
    </source>
</evidence>
<dbReference type="PATRIC" id="fig|33051.3.peg.2099"/>
<dbReference type="InterPro" id="IPR011010">
    <property type="entry name" value="DNA_brk_join_enz"/>
</dbReference>
<evidence type="ECO:0000313" key="7">
    <source>
        <dbReference type="Proteomes" id="UP000072867"/>
    </source>
</evidence>
<dbReference type="InterPro" id="IPR010998">
    <property type="entry name" value="Integrase_recombinase_N"/>
</dbReference>
<dbReference type="GO" id="GO:0003677">
    <property type="term" value="F:DNA binding"/>
    <property type="evidence" value="ECO:0007669"/>
    <property type="project" value="UniProtKB-KW"/>
</dbReference>
<dbReference type="Proteomes" id="UP000072867">
    <property type="component" value="Unassembled WGS sequence"/>
</dbReference>
<evidence type="ECO:0000256" key="3">
    <source>
        <dbReference type="ARBA" id="ARBA00023125"/>
    </source>
</evidence>
<proteinExistence type="inferred from homology"/>
<dbReference type="CDD" id="cd00801">
    <property type="entry name" value="INT_P4_C"/>
    <property type="match status" value="1"/>
</dbReference>
<dbReference type="GO" id="GO:0015074">
    <property type="term" value="P:DNA integration"/>
    <property type="evidence" value="ECO:0007669"/>
    <property type="project" value="UniProtKB-KW"/>
</dbReference>
<sequence length="396" mass="44284">MGKLTALKIRSLIEPGRYSDGDGLFLEINGKGAASWVLRVQNKGKRQDIGLGSLKAVSLKDAREAAFLTRQKIAQGIDPVAERKQERQVIPTFRKAAEMVHEEHQKAWKNGKHQDQWISTLKTYALPKMGDRLVSEIEGPLIRDVLAPIWLTKPETARRVRQRIGTVLDWSYARGFRATEAPMRSLSKGLPRQPKKENHFAALPYASVPNFLQKLGERKSVGRVALEALILTAARSGEIRGATWSELDLEAALWTIPAERMKMGRVHVVPLSPEAVAVFERAKAFKAGASELVFPGQNVKKPLSDMTLLKILRDMDLAVTVHGFRSAFRDWVAEQTDYSGEIAEAALAHTVSNKVEAAYRRTDFLDKRRLLMREWASFCKKTPPPSAESRDGESNA</sequence>
<dbReference type="Pfam" id="PF00589">
    <property type="entry name" value="Phage_integrase"/>
    <property type="match status" value="1"/>
</dbReference>
<evidence type="ECO:0000256" key="2">
    <source>
        <dbReference type="ARBA" id="ARBA00022908"/>
    </source>
</evidence>
<dbReference type="RefSeq" id="WP_058732770.1">
    <property type="nucleotide sequence ID" value="NZ_LDTD01000034.1"/>
</dbReference>
<dbReference type="PROSITE" id="PS51898">
    <property type="entry name" value="TYR_RECOMBINASE"/>
    <property type="match status" value="1"/>
</dbReference>
<comment type="similarity">
    <text evidence="1">Belongs to the 'phage' integrase family.</text>
</comment>
<dbReference type="InterPro" id="IPR050808">
    <property type="entry name" value="Phage_Integrase"/>
</dbReference>
<keyword evidence="3" id="KW-0238">DNA-binding</keyword>
<dbReference type="Gene3D" id="1.10.443.10">
    <property type="entry name" value="Intergrase catalytic core"/>
    <property type="match status" value="1"/>
</dbReference>
<dbReference type="Gene3D" id="3.30.160.390">
    <property type="entry name" value="Integrase, DNA-binding domain"/>
    <property type="match status" value="1"/>
</dbReference>
<dbReference type="GO" id="GO:0006310">
    <property type="term" value="P:DNA recombination"/>
    <property type="evidence" value="ECO:0007669"/>
    <property type="project" value="UniProtKB-KW"/>
</dbReference>
<gene>
    <name evidence="6" type="ORF">NS319_05520</name>
</gene>
<comment type="caution">
    <text evidence="6">The sequence shown here is derived from an EMBL/GenBank/DDBJ whole genome shotgun (WGS) entry which is preliminary data.</text>
</comment>
<evidence type="ECO:0000256" key="4">
    <source>
        <dbReference type="ARBA" id="ARBA00023172"/>
    </source>
</evidence>
<feature type="domain" description="Tyr recombinase" evidence="5">
    <location>
        <begin position="198"/>
        <end position="372"/>
    </location>
</feature>
<dbReference type="InterPro" id="IPR053876">
    <property type="entry name" value="Phage_int_M"/>
</dbReference>
<evidence type="ECO:0000259" key="5">
    <source>
        <dbReference type="PROSITE" id="PS51898"/>
    </source>
</evidence>
<dbReference type="AlphaFoldDB" id="A0A147I226"/>
<keyword evidence="4" id="KW-0233">DNA recombination</keyword>
<dbReference type="InterPro" id="IPR025166">
    <property type="entry name" value="Integrase_DNA_bind_dom"/>
</dbReference>
<dbReference type="Pfam" id="PF13356">
    <property type="entry name" value="Arm-DNA-bind_3"/>
    <property type="match status" value="1"/>
</dbReference>
<reference evidence="6 7" key="1">
    <citation type="journal article" date="2016" name="Front. Microbiol.">
        <title>Genomic Resource of Rice Seed Associated Bacteria.</title>
        <authorList>
            <person name="Midha S."/>
            <person name="Bansal K."/>
            <person name="Sharma S."/>
            <person name="Kumar N."/>
            <person name="Patil P.P."/>
            <person name="Chaudhry V."/>
            <person name="Patil P.B."/>
        </authorList>
    </citation>
    <scope>NUCLEOTIDE SEQUENCE [LARGE SCALE GENOMIC DNA]</scope>
    <source>
        <strain evidence="6 7">NS319</strain>
    </source>
</reference>